<dbReference type="RefSeq" id="WP_342757543.1">
    <property type="nucleotide sequence ID" value="NZ_CP146256.1"/>
</dbReference>
<dbReference type="NCBIfam" id="TIGR04474">
    <property type="entry name" value="tcm_partner"/>
    <property type="match status" value="1"/>
</dbReference>
<dbReference type="InterPro" id="IPR031009">
    <property type="entry name" value="Tcm_partner"/>
</dbReference>
<dbReference type="Proteomes" id="UP001451571">
    <property type="component" value="Chromosome"/>
</dbReference>
<name>A0ABZ3EVT1_9FIRM</name>
<reference evidence="1 2" key="1">
    <citation type="submission" date="2024-02" db="EMBL/GenBank/DDBJ databases">
        <title>Bacterial strain from lacustrine sediment.</title>
        <authorList>
            <person name="Petit C."/>
            <person name="Fadhlaoui K."/>
        </authorList>
    </citation>
    <scope>NUCLEOTIDE SEQUENCE [LARGE SCALE GENOMIC DNA]</scope>
    <source>
        <strain evidence="1 2">IPX-CK</strain>
    </source>
</reference>
<evidence type="ECO:0000313" key="1">
    <source>
        <dbReference type="EMBL" id="XAH73945.1"/>
    </source>
</evidence>
<keyword evidence="2" id="KW-1185">Reference proteome</keyword>
<dbReference type="EMBL" id="CP146256">
    <property type="protein sequence ID" value="XAH73945.1"/>
    <property type="molecule type" value="Genomic_DNA"/>
</dbReference>
<organism evidence="1 2">
    <name type="scientific">Kineothrix sedimenti</name>
    <dbReference type="NCBI Taxonomy" id="3123317"/>
    <lineage>
        <taxon>Bacteria</taxon>
        <taxon>Bacillati</taxon>
        <taxon>Bacillota</taxon>
        <taxon>Clostridia</taxon>
        <taxon>Lachnospirales</taxon>
        <taxon>Lachnospiraceae</taxon>
        <taxon>Kineothrix</taxon>
    </lineage>
</organism>
<evidence type="ECO:0000313" key="2">
    <source>
        <dbReference type="Proteomes" id="UP001451571"/>
    </source>
</evidence>
<protein>
    <submittedName>
        <fullName evidence="1">Three-Cys-motif partner protein TcmP</fullName>
    </submittedName>
</protein>
<gene>
    <name evidence="1" type="primary">tcmP</name>
    <name evidence="1" type="ORF">V6984_20980</name>
</gene>
<accession>A0ABZ3EVT1</accession>
<sequence>MGSEQKFGGDWTIEKLDIFSSYLEAYLKALKNFKFKKVYIDAFAGTGNITSRDGAQMIAGSARIALSSQLQFDKYYFIEADTDKAAALQKMVDTEFTFLKHKVTILAGDANNELSKICRSIDWRYNRALLFLDPYATQVAWITLENVAKTEAIDVWYLFPFQALQRLLRKDGQLDSTWVECIDRLLGDHEWQTEFYKEDPQLNLFGTTSIVKDINTEGLKEYIFQRLQKVFPAVAPKPRVFRNTKQSPIFLFCFAVASKNEAAQRLALRIANHILKEKL</sequence>
<proteinExistence type="predicted"/>